<evidence type="ECO:0000313" key="1">
    <source>
        <dbReference type="EMBL" id="TWI79126.1"/>
    </source>
</evidence>
<name>A0A562SEE0_9BACT</name>
<comment type="caution">
    <text evidence="1">The sequence shown here is derived from an EMBL/GenBank/DDBJ whole genome shotgun (WGS) entry which is preliminary data.</text>
</comment>
<dbReference type="RefSeq" id="WP_144887907.1">
    <property type="nucleotide sequence ID" value="NZ_VLLE01000006.1"/>
</dbReference>
<dbReference type="OrthoDB" id="664260at2"/>
<reference evidence="1 2" key="1">
    <citation type="journal article" date="2015" name="Stand. Genomic Sci.">
        <title>Genomic Encyclopedia of Bacterial and Archaeal Type Strains, Phase III: the genomes of soil and plant-associated and newly described type strains.</title>
        <authorList>
            <person name="Whitman W.B."/>
            <person name="Woyke T."/>
            <person name="Klenk H.P."/>
            <person name="Zhou Y."/>
            <person name="Lilburn T.G."/>
            <person name="Beck B.J."/>
            <person name="De Vos P."/>
            <person name="Vandamme P."/>
            <person name="Eisen J.A."/>
            <person name="Garrity G."/>
            <person name="Hugenholtz P."/>
            <person name="Kyrpides N.C."/>
        </authorList>
    </citation>
    <scope>NUCLEOTIDE SEQUENCE [LARGE SCALE GENOMIC DNA]</scope>
    <source>
        <strain evidence="1 2">CGMCC 1.7271</strain>
    </source>
</reference>
<dbReference type="EMBL" id="VLLE01000006">
    <property type="protein sequence ID" value="TWI79126.1"/>
    <property type="molecule type" value="Genomic_DNA"/>
</dbReference>
<sequence>MKHFLTFTCIVAILSLKAQTVRQPLLASYPGAGAYSKQFADAFSFTVNPAALANLQQSGAGVYSERRFLLHAFNQYTAVAALQTNSGSFGLQADYFGYANYTETQLGLGYARSLGKKVDIGAKFNYYSLRIPAYTSASAVHFEAGVLLHLSEKLHAGFSVFNPVGGKLNKTTNEKLASVFRGGLGYEVSDRFFISAEIIKEENKNTGVNAVFQYELVKQLLIRAGINTVNTQPFAGVGLRFGMFRVDVATAYHPQLGISPAVMILFAGKRKEKANE</sequence>
<accession>A0A562SEE0</accession>
<gene>
    <name evidence="1" type="ORF">IQ13_3525</name>
</gene>
<evidence type="ECO:0008006" key="3">
    <source>
        <dbReference type="Google" id="ProtNLM"/>
    </source>
</evidence>
<dbReference type="Gene3D" id="2.40.160.60">
    <property type="entry name" value="Outer membrane protein transport protein (OMPP1/FadL/TodX)"/>
    <property type="match status" value="1"/>
</dbReference>
<dbReference type="Proteomes" id="UP000316167">
    <property type="component" value="Unassembled WGS sequence"/>
</dbReference>
<keyword evidence="2" id="KW-1185">Reference proteome</keyword>
<evidence type="ECO:0000313" key="2">
    <source>
        <dbReference type="Proteomes" id="UP000316167"/>
    </source>
</evidence>
<organism evidence="1 2">
    <name type="scientific">Lacibacter cauensis</name>
    <dbReference type="NCBI Taxonomy" id="510947"/>
    <lineage>
        <taxon>Bacteria</taxon>
        <taxon>Pseudomonadati</taxon>
        <taxon>Bacteroidota</taxon>
        <taxon>Chitinophagia</taxon>
        <taxon>Chitinophagales</taxon>
        <taxon>Chitinophagaceae</taxon>
        <taxon>Lacibacter</taxon>
    </lineage>
</organism>
<dbReference type="AlphaFoldDB" id="A0A562SEE0"/>
<proteinExistence type="predicted"/>
<protein>
    <recommendedName>
        <fullName evidence="3">Type IX secretion system PorP/SprF family membrane protein</fullName>
    </recommendedName>
</protein>